<evidence type="ECO:0000313" key="2">
    <source>
        <dbReference type="Proteomes" id="UP000572635"/>
    </source>
</evidence>
<comment type="caution">
    <text evidence="1">The sequence shown here is derived from an EMBL/GenBank/DDBJ whole genome shotgun (WGS) entry which is preliminary data.</text>
</comment>
<name>A0A7W8QJE0_9ACTN</name>
<gene>
    <name evidence="1" type="ORF">HDA36_000947</name>
</gene>
<organism evidence="1 2">
    <name type="scientific">Nocardiopsis composta</name>
    <dbReference type="NCBI Taxonomy" id="157465"/>
    <lineage>
        <taxon>Bacteria</taxon>
        <taxon>Bacillati</taxon>
        <taxon>Actinomycetota</taxon>
        <taxon>Actinomycetes</taxon>
        <taxon>Streptosporangiales</taxon>
        <taxon>Nocardiopsidaceae</taxon>
        <taxon>Nocardiopsis</taxon>
    </lineage>
</organism>
<sequence length="51" mass="5289">MTGSPRPSIPQARRWTGPSAAALSASVIATELAAVFTGECRQYAERPASGL</sequence>
<dbReference type="Proteomes" id="UP000572635">
    <property type="component" value="Unassembled WGS sequence"/>
</dbReference>
<reference evidence="1 2" key="1">
    <citation type="submission" date="2020-08" db="EMBL/GenBank/DDBJ databases">
        <title>Sequencing the genomes of 1000 actinobacteria strains.</title>
        <authorList>
            <person name="Klenk H.-P."/>
        </authorList>
    </citation>
    <scope>NUCLEOTIDE SEQUENCE [LARGE SCALE GENOMIC DNA]</scope>
    <source>
        <strain evidence="1 2">DSM 44551</strain>
    </source>
</reference>
<dbReference type="EMBL" id="JACHDB010000001">
    <property type="protein sequence ID" value="MBB5430863.1"/>
    <property type="molecule type" value="Genomic_DNA"/>
</dbReference>
<dbReference type="AlphaFoldDB" id="A0A7W8QJE0"/>
<proteinExistence type="predicted"/>
<evidence type="ECO:0000313" key="1">
    <source>
        <dbReference type="EMBL" id="MBB5430863.1"/>
    </source>
</evidence>
<protein>
    <submittedName>
        <fullName evidence="1">Uncharacterized protein</fullName>
    </submittedName>
</protein>
<accession>A0A7W8QJE0</accession>
<keyword evidence="2" id="KW-1185">Reference proteome</keyword>